<dbReference type="EMBL" id="JADYXP020000012">
    <property type="protein sequence ID" value="KAL0113669.1"/>
    <property type="molecule type" value="Genomic_DNA"/>
</dbReference>
<evidence type="ECO:0000313" key="2">
    <source>
        <dbReference type="EMBL" id="KAL0113669.1"/>
    </source>
</evidence>
<feature type="compositionally biased region" description="Basic and acidic residues" evidence="1">
    <location>
        <begin position="14"/>
        <end position="28"/>
    </location>
</feature>
<organism evidence="2 3">
    <name type="scientific">Cardiocondyla obscurior</name>
    <dbReference type="NCBI Taxonomy" id="286306"/>
    <lineage>
        <taxon>Eukaryota</taxon>
        <taxon>Metazoa</taxon>
        <taxon>Ecdysozoa</taxon>
        <taxon>Arthropoda</taxon>
        <taxon>Hexapoda</taxon>
        <taxon>Insecta</taxon>
        <taxon>Pterygota</taxon>
        <taxon>Neoptera</taxon>
        <taxon>Endopterygota</taxon>
        <taxon>Hymenoptera</taxon>
        <taxon>Apocrita</taxon>
        <taxon>Aculeata</taxon>
        <taxon>Formicoidea</taxon>
        <taxon>Formicidae</taxon>
        <taxon>Myrmicinae</taxon>
        <taxon>Cardiocondyla</taxon>
    </lineage>
</organism>
<feature type="compositionally biased region" description="Basic residues" evidence="1">
    <location>
        <begin position="1"/>
        <end position="12"/>
    </location>
</feature>
<feature type="region of interest" description="Disordered" evidence="1">
    <location>
        <begin position="231"/>
        <end position="273"/>
    </location>
</feature>
<reference evidence="2 3" key="1">
    <citation type="submission" date="2023-03" db="EMBL/GenBank/DDBJ databases">
        <title>High recombination rates correlate with genetic variation in Cardiocondyla obscurior ants.</title>
        <authorList>
            <person name="Errbii M."/>
        </authorList>
    </citation>
    <scope>NUCLEOTIDE SEQUENCE [LARGE SCALE GENOMIC DNA]</scope>
    <source>
        <strain evidence="2">Alpha-2009</strain>
        <tissue evidence="2">Whole body</tissue>
    </source>
</reference>
<evidence type="ECO:0000313" key="3">
    <source>
        <dbReference type="Proteomes" id="UP001430953"/>
    </source>
</evidence>
<proteinExistence type="predicted"/>
<keyword evidence="3" id="KW-1185">Reference proteome</keyword>
<comment type="caution">
    <text evidence="2">The sequence shown here is derived from an EMBL/GenBank/DDBJ whole genome shotgun (WGS) entry which is preliminary data.</text>
</comment>
<accession>A0AAW2FGE6</accession>
<dbReference type="Proteomes" id="UP001430953">
    <property type="component" value="Unassembled WGS sequence"/>
</dbReference>
<name>A0AAW2FGE6_9HYME</name>
<protein>
    <submittedName>
        <fullName evidence="2">Uncharacterized protein</fullName>
    </submittedName>
</protein>
<sequence>MWKRRRRSRLNKRSVQEDLRRKIGKREQSPMNRPYLYVSSGRKHCASHLHGNPGHIGENVMCVTKSRKKKKKKKKNSHMEFNISHNRLLIFRNEANLKQVRSRIINGRVVGAMIAAVINGGRDNATRARASVVQEERSPPSSIMGRRDHLLRPTILELCRPWASAFSTRATRSARPREIKRDFVGRNLTWRRMDATMIDRRFGAIRRGKKKCAVLSDKTAADAALRSNFAPFGKQTSSRPLSPSLSLSRPRRMTVNDMIDRDQVRDHETRRLE</sequence>
<evidence type="ECO:0000256" key="1">
    <source>
        <dbReference type="SAM" id="MobiDB-lite"/>
    </source>
</evidence>
<gene>
    <name evidence="2" type="ORF">PUN28_012658</name>
</gene>
<feature type="region of interest" description="Disordered" evidence="1">
    <location>
        <begin position="1"/>
        <end position="29"/>
    </location>
</feature>
<dbReference type="AlphaFoldDB" id="A0AAW2FGE6"/>
<feature type="compositionally biased region" description="Basic and acidic residues" evidence="1">
    <location>
        <begin position="258"/>
        <end position="273"/>
    </location>
</feature>
<feature type="compositionally biased region" description="Low complexity" evidence="1">
    <location>
        <begin position="237"/>
        <end position="248"/>
    </location>
</feature>